<dbReference type="GO" id="GO:0016887">
    <property type="term" value="F:ATP hydrolysis activity"/>
    <property type="evidence" value="ECO:0007669"/>
    <property type="project" value="InterPro"/>
</dbReference>
<dbReference type="Proteomes" id="UP000825935">
    <property type="component" value="Chromosome 6"/>
</dbReference>
<evidence type="ECO:0000256" key="4">
    <source>
        <dbReference type="ARBA" id="ARBA00022787"/>
    </source>
</evidence>
<name>A0A8T2UNL5_CERRI</name>
<keyword evidence="3 7" id="KW-0547">Nucleotide-binding</keyword>
<keyword evidence="8" id="KW-0812">Transmembrane</keyword>
<evidence type="ECO:0000256" key="8">
    <source>
        <dbReference type="SAM" id="Phobius"/>
    </source>
</evidence>
<evidence type="ECO:0000256" key="1">
    <source>
        <dbReference type="ARBA" id="ARBA00004572"/>
    </source>
</evidence>
<dbReference type="InterPro" id="IPR003959">
    <property type="entry name" value="ATPase_AAA_core"/>
</dbReference>
<evidence type="ECO:0000256" key="6">
    <source>
        <dbReference type="ARBA" id="ARBA00023128"/>
    </source>
</evidence>
<comment type="similarity">
    <text evidence="7">Belongs to the AAA ATPase family.</text>
</comment>
<dbReference type="SUPFAM" id="SSF52540">
    <property type="entry name" value="P-loop containing nucleoside triphosphate hydrolases"/>
    <property type="match status" value="1"/>
</dbReference>
<protein>
    <recommendedName>
        <fullName evidence="9">AAA+ ATPase domain-containing protein</fullName>
    </recommendedName>
</protein>
<dbReference type="AlphaFoldDB" id="A0A8T2UNL5"/>
<accession>A0A8T2UNL5</accession>
<dbReference type="Pfam" id="PF00004">
    <property type="entry name" value="AAA"/>
    <property type="match status" value="1"/>
</dbReference>
<evidence type="ECO:0000313" key="10">
    <source>
        <dbReference type="EMBL" id="KAH7435383.1"/>
    </source>
</evidence>
<dbReference type="FunFam" id="3.40.50.300:FF:000538">
    <property type="entry name" value="ATPase family AAA domain-containing protein 1"/>
    <property type="match status" value="1"/>
</dbReference>
<dbReference type="Gene3D" id="1.10.8.60">
    <property type="match status" value="1"/>
</dbReference>
<keyword evidence="4" id="KW-1000">Mitochondrion outer membrane</keyword>
<dbReference type="Gene3D" id="3.40.50.300">
    <property type="entry name" value="P-loop containing nucleotide triphosphate hydrolases"/>
    <property type="match status" value="1"/>
</dbReference>
<evidence type="ECO:0000313" key="11">
    <source>
        <dbReference type="Proteomes" id="UP000825935"/>
    </source>
</evidence>
<dbReference type="InterPro" id="IPR041569">
    <property type="entry name" value="AAA_lid_3"/>
</dbReference>
<feature type="transmembrane region" description="Helical" evidence="8">
    <location>
        <begin position="13"/>
        <end position="34"/>
    </location>
</feature>
<proteinExistence type="inferred from homology"/>
<evidence type="ECO:0000259" key="9">
    <source>
        <dbReference type="SMART" id="SM00382"/>
    </source>
</evidence>
<dbReference type="EMBL" id="CM035411">
    <property type="protein sequence ID" value="KAH7435383.1"/>
    <property type="molecule type" value="Genomic_DNA"/>
</dbReference>
<dbReference type="OrthoDB" id="10254455at2759"/>
<feature type="domain" description="AAA+ ATPase" evidence="9">
    <location>
        <begin position="116"/>
        <end position="252"/>
    </location>
</feature>
<sequence>MESSRVVYLGQKLFLYAVGFAVAWLVVSAGMHYLDPDRIKAAERKKEIFKRFGRPLVETDAYEVDVIAQDVVNPDDIGVTFDSIGGLEIVKQSLKELVILPLRRPSLFARGKLLGLQKGILLYGPPGTGKTMLAKAIAKEAGAVFINVRIANLMSKWLGDNEKLVSAVFSLAHKLQPSIIFLDEVDSLLSHRRNFEHEASTSIKTEFLAQWDGFSTDQSARVMVLAATNRPWDLDEAALRRLPRAFEVGMPDMMQRASILRVILKDEKVDSGFDYEKLASMCEGYSGSDLLELCKSAAFLPVKELLAKEKSGQITCKLPRALQLADFENILATFTRTKVATTEYKAKRLDGEPEADDQIEFNISDFLKMLSIFSNNAHQNV</sequence>
<keyword evidence="8" id="KW-0472">Membrane</keyword>
<evidence type="ECO:0000256" key="7">
    <source>
        <dbReference type="RuleBase" id="RU003651"/>
    </source>
</evidence>
<comment type="caution">
    <text evidence="10">The sequence shown here is derived from an EMBL/GenBank/DDBJ whole genome shotgun (WGS) entry which is preliminary data.</text>
</comment>
<keyword evidence="2" id="KW-0934">Plastid</keyword>
<evidence type="ECO:0000256" key="3">
    <source>
        <dbReference type="ARBA" id="ARBA00022741"/>
    </source>
</evidence>
<keyword evidence="11" id="KW-1185">Reference proteome</keyword>
<evidence type="ECO:0000256" key="5">
    <source>
        <dbReference type="ARBA" id="ARBA00022840"/>
    </source>
</evidence>
<keyword evidence="6" id="KW-0496">Mitochondrion</keyword>
<dbReference type="PANTHER" id="PTHR45644">
    <property type="entry name" value="AAA ATPASE, PUTATIVE (AFU_ORTHOLOGUE AFUA_2G12920)-RELATED-RELATED"/>
    <property type="match status" value="1"/>
</dbReference>
<dbReference type="InterPro" id="IPR003593">
    <property type="entry name" value="AAA+_ATPase"/>
</dbReference>
<dbReference type="PANTHER" id="PTHR45644:SF3">
    <property type="entry name" value="FI08533P-RELATED"/>
    <property type="match status" value="1"/>
</dbReference>
<keyword evidence="2" id="KW-0150">Chloroplast</keyword>
<dbReference type="GO" id="GO:0005524">
    <property type="term" value="F:ATP binding"/>
    <property type="evidence" value="ECO:0007669"/>
    <property type="project" value="UniProtKB-KW"/>
</dbReference>
<dbReference type="InterPro" id="IPR003960">
    <property type="entry name" value="ATPase_AAA_CS"/>
</dbReference>
<evidence type="ECO:0000256" key="2">
    <source>
        <dbReference type="ARBA" id="ARBA00022528"/>
    </source>
</evidence>
<comment type="subcellular location">
    <subcellularLocation>
        <location evidence="1">Mitochondrion outer membrane</location>
        <topology evidence="1">Single-pass membrane protein</topology>
    </subcellularLocation>
</comment>
<dbReference type="Pfam" id="PF17862">
    <property type="entry name" value="AAA_lid_3"/>
    <property type="match status" value="1"/>
</dbReference>
<gene>
    <name evidence="10" type="ORF">KP509_06G062600</name>
</gene>
<dbReference type="InterPro" id="IPR027417">
    <property type="entry name" value="P-loop_NTPase"/>
</dbReference>
<reference evidence="10" key="1">
    <citation type="submission" date="2021-08" db="EMBL/GenBank/DDBJ databases">
        <title>WGS assembly of Ceratopteris richardii.</title>
        <authorList>
            <person name="Marchant D.B."/>
            <person name="Chen G."/>
            <person name="Jenkins J."/>
            <person name="Shu S."/>
            <person name="Leebens-Mack J."/>
            <person name="Grimwood J."/>
            <person name="Schmutz J."/>
            <person name="Soltis P."/>
            <person name="Soltis D."/>
            <person name="Chen Z.-H."/>
        </authorList>
    </citation>
    <scope>NUCLEOTIDE SEQUENCE</scope>
    <source>
        <strain evidence="10">Whitten #5841</strain>
        <tissue evidence="10">Leaf</tissue>
    </source>
</reference>
<dbReference type="InterPro" id="IPR051701">
    <property type="entry name" value="Mito_OM_Translocase_MSP1"/>
</dbReference>
<dbReference type="PROSITE" id="PS00674">
    <property type="entry name" value="AAA"/>
    <property type="match status" value="1"/>
</dbReference>
<dbReference type="OMA" id="SHISWER"/>
<organism evidence="10 11">
    <name type="scientific">Ceratopteris richardii</name>
    <name type="common">Triangle waterfern</name>
    <dbReference type="NCBI Taxonomy" id="49495"/>
    <lineage>
        <taxon>Eukaryota</taxon>
        <taxon>Viridiplantae</taxon>
        <taxon>Streptophyta</taxon>
        <taxon>Embryophyta</taxon>
        <taxon>Tracheophyta</taxon>
        <taxon>Polypodiopsida</taxon>
        <taxon>Polypodiidae</taxon>
        <taxon>Polypodiales</taxon>
        <taxon>Pteridineae</taxon>
        <taxon>Pteridaceae</taxon>
        <taxon>Parkerioideae</taxon>
        <taxon>Ceratopteris</taxon>
    </lineage>
</organism>
<dbReference type="SMART" id="SM00382">
    <property type="entry name" value="AAA"/>
    <property type="match status" value="1"/>
</dbReference>
<keyword evidence="5 7" id="KW-0067">ATP-binding</keyword>
<dbReference type="GO" id="GO:0005741">
    <property type="term" value="C:mitochondrial outer membrane"/>
    <property type="evidence" value="ECO:0007669"/>
    <property type="project" value="UniProtKB-SubCell"/>
</dbReference>
<keyword evidence="8" id="KW-1133">Transmembrane helix</keyword>